<sequence>MWNSLTWVIIGVLMVALGWIVMTWRGRNSKKQLNEQRGSNVVEFRSRKSVRQPRVGNTSKFKVSSPSGSSTTTEATGRQAQSGFGLSDPIQHRGKQKCSFCRKEDKLIFYADDNGSLYGACKECRIKAERQDMLPL</sequence>
<reference evidence="3 4" key="1">
    <citation type="submission" date="2017-03" db="EMBL/GenBank/DDBJ databases">
        <title>Complete genome sequence of Paenibacillus Kribbensis producing bioflocculants.</title>
        <authorList>
            <person name="Lee H.-G."/>
            <person name="Oh H.-M."/>
        </authorList>
    </citation>
    <scope>NUCLEOTIDE SEQUENCE [LARGE SCALE GENOMIC DNA]</scope>
    <source>
        <strain evidence="3 4">AM49</strain>
    </source>
</reference>
<gene>
    <name evidence="3" type="ORF">B4V02_10115</name>
</gene>
<keyword evidence="4" id="KW-1185">Reference proteome</keyword>
<evidence type="ECO:0000256" key="2">
    <source>
        <dbReference type="SAM" id="Phobius"/>
    </source>
</evidence>
<dbReference type="OrthoDB" id="2679368at2"/>
<dbReference type="EMBL" id="CP020028">
    <property type="protein sequence ID" value="ASR47009.1"/>
    <property type="molecule type" value="Genomic_DNA"/>
</dbReference>
<protein>
    <submittedName>
        <fullName evidence="3">Uncharacterized protein</fullName>
    </submittedName>
</protein>
<keyword evidence="2" id="KW-0812">Transmembrane</keyword>
<organism evidence="3 4">
    <name type="scientific">Paenibacillus kribbensis</name>
    <dbReference type="NCBI Taxonomy" id="172713"/>
    <lineage>
        <taxon>Bacteria</taxon>
        <taxon>Bacillati</taxon>
        <taxon>Bacillota</taxon>
        <taxon>Bacilli</taxon>
        <taxon>Bacillales</taxon>
        <taxon>Paenibacillaceae</taxon>
        <taxon>Paenibacillus</taxon>
    </lineage>
</organism>
<evidence type="ECO:0000256" key="1">
    <source>
        <dbReference type="SAM" id="MobiDB-lite"/>
    </source>
</evidence>
<feature type="transmembrane region" description="Helical" evidence="2">
    <location>
        <begin position="6"/>
        <end position="24"/>
    </location>
</feature>
<feature type="compositionally biased region" description="Low complexity" evidence="1">
    <location>
        <begin position="58"/>
        <end position="76"/>
    </location>
</feature>
<feature type="region of interest" description="Disordered" evidence="1">
    <location>
        <begin position="47"/>
        <end position="93"/>
    </location>
</feature>
<evidence type="ECO:0000313" key="3">
    <source>
        <dbReference type="EMBL" id="ASR47009.1"/>
    </source>
</evidence>
<keyword evidence="2" id="KW-0472">Membrane</keyword>
<evidence type="ECO:0000313" key="4">
    <source>
        <dbReference type="Proteomes" id="UP000214666"/>
    </source>
</evidence>
<dbReference type="Proteomes" id="UP000214666">
    <property type="component" value="Chromosome"/>
</dbReference>
<dbReference type="AlphaFoldDB" id="A0A222WKJ4"/>
<proteinExistence type="predicted"/>
<accession>A0A222WKJ4</accession>
<name>A0A222WKJ4_9BACL</name>
<keyword evidence="2" id="KW-1133">Transmembrane helix</keyword>
<dbReference type="KEGG" id="pkb:B4V02_10115"/>
<dbReference type="RefSeq" id="WP_094154674.1">
    <property type="nucleotide sequence ID" value="NZ_CP020028.1"/>
</dbReference>